<name>A0A250IUI0_9BACT</name>
<evidence type="ECO:0000259" key="3">
    <source>
        <dbReference type="Pfam" id="PF20533"/>
    </source>
</evidence>
<evidence type="ECO:0000256" key="1">
    <source>
        <dbReference type="SAM" id="MobiDB-lite"/>
    </source>
</evidence>
<dbReference type="EMBL" id="CP022098">
    <property type="protein sequence ID" value="ATB34913.1"/>
    <property type="molecule type" value="Genomic_DNA"/>
</dbReference>
<accession>A0A250IUI0</accession>
<keyword evidence="2" id="KW-0732">Signal</keyword>
<feature type="signal peptide" evidence="2">
    <location>
        <begin position="1"/>
        <end position="18"/>
    </location>
</feature>
<dbReference type="KEGG" id="cfus:CYFUS_000320"/>
<dbReference type="AlphaFoldDB" id="A0A250IUI0"/>
<proteinExistence type="predicted"/>
<evidence type="ECO:0000313" key="5">
    <source>
        <dbReference type="Proteomes" id="UP000217257"/>
    </source>
</evidence>
<feature type="compositionally biased region" description="Low complexity" evidence="1">
    <location>
        <begin position="33"/>
        <end position="43"/>
    </location>
</feature>
<dbReference type="Proteomes" id="UP000217257">
    <property type="component" value="Chromosome"/>
</dbReference>
<protein>
    <submittedName>
        <fullName evidence="4">Lipoprotein</fullName>
    </submittedName>
</protein>
<feature type="domain" description="DUF6748" evidence="3">
    <location>
        <begin position="70"/>
        <end position="156"/>
    </location>
</feature>
<dbReference type="PROSITE" id="PS51257">
    <property type="entry name" value="PROKAR_LIPOPROTEIN"/>
    <property type="match status" value="1"/>
</dbReference>
<evidence type="ECO:0000256" key="2">
    <source>
        <dbReference type="SAM" id="SignalP"/>
    </source>
</evidence>
<feature type="chain" id="PRO_5012060790" evidence="2">
    <location>
        <begin position="19"/>
        <end position="166"/>
    </location>
</feature>
<feature type="region of interest" description="Disordered" evidence="1">
    <location>
        <begin position="21"/>
        <end position="69"/>
    </location>
</feature>
<evidence type="ECO:0000313" key="4">
    <source>
        <dbReference type="EMBL" id="ATB34913.1"/>
    </source>
</evidence>
<dbReference type="RefSeq" id="WP_095983608.1">
    <property type="nucleotide sequence ID" value="NZ_CP022098.1"/>
</dbReference>
<dbReference type="InterPro" id="IPR046636">
    <property type="entry name" value="DUF6748"/>
</dbReference>
<sequence>MTSRSSLLALPLALGLLAGCTSNTRPPVEARPAESGGTPAGAEAPPPPPPAPTDTAPSEDISGGTTAASDSKPVIYIVKDSGVRCMAAPCPSLVARPADDPKAEGLRITDLDLSALGLTDEQQGRLMEKVHQGAGLKVEASVGNVPHAGPAGTATVLRVNRVVEGK</sequence>
<organism evidence="4 5">
    <name type="scientific">Cystobacter fuscus</name>
    <dbReference type="NCBI Taxonomy" id="43"/>
    <lineage>
        <taxon>Bacteria</taxon>
        <taxon>Pseudomonadati</taxon>
        <taxon>Myxococcota</taxon>
        <taxon>Myxococcia</taxon>
        <taxon>Myxococcales</taxon>
        <taxon>Cystobacterineae</taxon>
        <taxon>Archangiaceae</taxon>
        <taxon>Cystobacter</taxon>
    </lineage>
</organism>
<reference evidence="4 5" key="1">
    <citation type="submission" date="2017-06" db="EMBL/GenBank/DDBJ databases">
        <title>Sequencing and comparative analysis of myxobacterial genomes.</title>
        <authorList>
            <person name="Rupp O."/>
            <person name="Goesmann A."/>
            <person name="Sogaard-Andersen L."/>
        </authorList>
    </citation>
    <scope>NUCLEOTIDE SEQUENCE [LARGE SCALE GENOMIC DNA]</scope>
    <source>
        <strain evidence="4 5">DSM 52655</strain>
    </source>
</reference>
<keyword evidence="4" id="KW-0449">Lipoprotein</keyword>
<dbReference type="Pfam" id="PF20533">
    <property type="entry name" value="DUF6748"/>
    <property type="match status" value="1"/>
</dbReference>
<gene>
    <name evidence="4" type="ORF">CYFUS_000320</name>
</gene>